<feature type="compositionally biased region" description="Low complexity" evidence="1">
    <location>
        <begin position="80"/>
        <end position="96"/>
    </location>
</feature>
<feature type="region of interest" description="Disordered" evidence="1">
    <location>
        <begin position="71"/>
        <end position="113"/>
    </location>
</feature>
<name>A0A6J4HXF1_9PROT</name>
<dbReference type="AlphaFoldDB" id="A0A6J4HXF1"/>
<dbReference type="EMBL" id="CADCTL010000094">
    <property type="protein sequence ID" value="CAA9235652.1"/>
    <property type="molecule type" value="Genomic_DNA"/>
</dbReference>
<evidence type="ECO:0000256" key="1">
    <source>
        <dbReference type="SAM" id="MobiDB-lite"/>
    </source>
</evidence>
<proteinExistence type="predicted"/>
<organism evidence="2">
    <name type="scientific">uncultured Acetobacteraceae bacterium</name>
    <dbReference type="NCBI Taxonomy" id="169975"/>
    <lineage>
        <taxon>Bacteria</taxon>
        <taxon>Pseudomonadati</taxon>
        <taxon>Pseudomonadota</taxon>
        <taxon>Alphaproteobacteria</taxon>
        <taxon>Acetobacterales</taxon>
        <taxon>Acetobacteraceae</taxon>
        <taxon>environmental samples</taxon>
    </lineage>
</organism>
<reference evidence="2" key="1">
    <citation type="submission" date="2020-02" db="EMBL/GenBank/DDBJ databases">
        <authorList>
            <person name="Meier V. D."/>
        </authorList>
    </citation>
    <scope>NUCLEOTIDE SEQUENCE</scope>
    <source>
        <strain evidence="2">AVDCRST_MAG04</strain>
    </source>
</reference>
<gene>
    <name evidence="2" type="ORF">AVDCRST_MAG04-1350</name>
</gene>
<feature type="compositionally biased region" description="Basic and acidic residues" evidence="1">
    <location>
        <begin position="101"/>
        <end position="113"/>
    </location>
</feature>
<evidence type="ECO:0000313" key="2">
    <source>
        <dbReference type="EMBL" id="CAA9235652.1"/>
    </source>
</evidence>
<protein>
    <submittedName>
        <fullName evidence="2">Uncharacterized protein</fullName>
    </submittedName>
</protein>
<accession>A0A6J4HXF1</accession>
<sequence length="147" mass="15243">MDRASKRLSGGVVLGAVVLAIGTILPHSAPRASTPTDGVSMFTPGLGCGPAETLVGTGGLLARVRADLAVPQPRRGVAKARPSARQGARQQAARPSTSAPRSERKALQAEQEPRAAVLRSFYTCDAAPLPNLTEGTGWRLVGPLRQS</sequence>